<keyword evidence="2 4" id="KW-0808">Transferase</keyword>
<proteinExistence type="inferred from homology"/>
<keyword evidence="5" id="KW-1185">Reference proteome</keyword>
<dbReference type="GO" id="GO:0005829">
    <property type="term" value="C:cytosol"/>
    <property type="evidence" value="ECO:0007669"/>
    <property type="project" value="TreeGrafter"/>
</dbReference>
<dbReference type="EMBL" id="PYGI01000001">
    <property type="protein sequence ID" value="PSL16631.1"/>
    <property type="molecule type" value="Genomic_DNA"/>
</dbReference>
<evidence type="ECO:0000259" key="3">
    <source>
        <dbReference type="Pfam" id="PF01648"/>
    </source>
</evidence>
<dbReference type="GO" id="GO:0008897">
    <property type="term" value="F:holo-[acyl-carrier-protein] synthase activity"/>
    <property type="evidence" value="ECO:0007669"/>
    <property type="project" value="InterPro"/>
</dbReference>
<sequence>MNAQRPPDAQLHLLPPRQQLRYYSLRSDKRRQEYLYSRLLICTALSRHYQRPSTSWKIEEPENSPPIIHNLPTPGHISLSHSHELMCFTLNPLRIGVDIEKTRPRKNVKLMAELFMNNRELQQLPETDIEQHQYFYRLWCAKEALYKALPLVKQSTTALTSLSYLQLKNGQFKWQLSEFKLEDYQVAIVYENQLRTVVTTTHFVDTENL</sequence>
<dbReference type="InterPro" id="IPR050559">
    <property type="entry name" value="P-Pant_transferase_sf"/>
</dbReference>
<dbReference type="GO" id="GO:0019878">
    <property type="term" value="P:lysine biosynthetic process via aminoadipic acid"/>
    <property type="evidence" value="ECO:0007669"/>
    <property type="project" value="TreeGrafter"/>
</dbReference>
<reference evidence="4 5" key="1">
    <citation type="submission" date="2018-03" db="EMBL/GenBank/DDBJ databases">
        <title>Genomic Encyclopedia of Archaeal and Bacterial Type Strains, Phase II (KMG-II): from individual species to whole genera.</title>
        <authorList>
            <person name="Goeker M."/>
        </authorList>
    </citation>
    <scope>NUCLEOTIDE SEQUENCE [LARGE SCALE GENOMIC DNA]</scope>
    <source>
        <strain evidence="4 5">DSM 17586</strain>
    </source>
</reference>
<dbReference type="Pfam" id="PF01648">
    <property type="entry name" value="ACPS"/>
    <property type="match status" value="1"/>
</dbReference>
<dbReference type="Gene3D" id="3.90.470.20">
    <property type="entry name" value="4'-phosphopantetheinyl transferase domain"/>
    <property type="match status" value="2"/>
</dbReference>
<dbReference type="SUPFAM" id="SSF56214">
    <property type="entry name" value="4'-phosphopantetheinyl transferase"/>
    <property type="match status" value="2"/>
</dbReference>
<dbReference type="InterPro" id="IPR008278">
    <property type="entry name" value="4-PPantetheinyl_Trfase_dom"/>
</dbReference>
<dbReference type="PANTHER" id="PTHR12215:SF15">
    <property type="entry name" value="4'-PHOSPHOPANTETHEINYL TRANSFERASE SUPERFAMILY-RELATED"/>
    <property type="match status" value="1"/>
</dbReference>
<dbReference type="AlphaFoldDB" id="A0A2P8F4I7"/>
<dbReference type="GO" id="GO:0000287">
    <property type="term" value="F:magnesium ion binding"/>
    <property type="evidence" value="ECO:0007669"/>
    <property type="project" value="InterPro"/>
</dbReference>
<gene>
    <name evidence="4" type="ORF">CLV44_10129</name>
</gene>
<feature type="domain" description="4'-phosphopantetheinyl transferase" evidence="3">
    <location>
        <begin position="94"/>
        <end position="167"/>
    </location>
</feature>
<organism evidence="4 5">
    <name type="scientific">Marinobacterium halophilum</name>
    <dbReference type="NCBI Taxonomy" id="267374"/>
    <lineage>
        <taxon>Bacteria</taxon>
        <taxon>Pseudomonadati</taxon>
        <taxon>Pseudomonadota</taxon>
        <taxon>Gammaproteobacteria</taxon>
        <taxon>Oceanospirillales</taxon>
        <taxon>Oceanospirillaceae</taxon>
        <taxon>Marinobacterium</taxon>
    </lineage>
</organism>
<accession>A0A2P8F4I7</accession>
<evidence type="ECO:0000256" key="1">
    <source>
        <dbReference type="ARBA" id="ARBA00010990"/>
    </source>
</evidence>
<dbReference type="OrthoDB" id="9808281at2"/>
<dbReference type="PANTHER" id="PTHR12215">
    <property type="entry name" value="PHOSPHOPANTETHEINE TRANSFERASE"/>
    <property type="match status" value="1"/>
</dbReference>
<dbReference type="RefSeq" id="WP_146139962.1">
    <property type="nucleotide sequence ID" value="NZ_PYGI01000001.1"/>
</dbReference>
<dbReference type="Proteomes" id="UP000242133">
    <property type="component" value="Unassembled WGS sequence"/>
</dbReference>
<comment type="similarity">
    <text evidence="1">Belongs to the P-Pant transferase superfamily. Gsp/Sfp/HetI/AcpT family.</text>
</comment>
<evidence type="ECO:0000313" key="5">
    <source>
        <dbReference type="Proteomes" id="UP000242133"/>
    </source>
</evidence>
<dbReference type="InterPro" id="IPR037143">
    <property type="entry name" value="4-PPantetheinyl_Trfase_dom_sf"/>
</dbReference>
<name>A0A2P8F4I7_9GAMM</name>
<evidence type="ECO:0000313" key="4">
    <source>
        <dbReference type="EMBL" id="PSL16631.1"/>
    </source>
</evidence>
<comment type="caution">
    <text evidence="4">The sequence shown here is derived from an EMBL/GenBank/DDBJ whole genome shotgun (WGS) entry which is preliminary data.</text>
</comment>
<evidence type="ECO:0000256" key="2">
    <source>
        <dbReference type="ARBA" id="ARBA00022679"/>
    </source>
</evidence>
<protein>
    <submittedName>
        <fullName evidence="4">Phosphopantetheine--protein transferase-like protein</fullName>
    </submittedName>
</protein>